<comment type="caution">
    <text evidence="2">The sequence shown here is derived from an EMBL/GenBank/DDBJ whole genome shotgun (WGS) entry which is preliminary data.</text>
</comment>
<organism evidence="2 4">
    <name type="scientific">Didymodactylos carnosus</name>
    <dbReference type="NCBI Taxonomy" id="1234261"/>
    <lineage>
        <taxon>Eukaryota</taxon>
        <taxon>Metazoa</taxon>
        <taxon>Spiralia</taxon>
        <taxon>Gnathifera</taxon>
        <taxon>Rotifera</taxon>
        <taxon>Eurotatoria</taxon>
        <taxon>Bdelloidea</taxon>
        <taxon>Philodinida</taxon>
        <taxon>Philodinidae</taxon>
        <taxon>Didymodactylos</taxon>
    </lineage>
</organism>
<dbReference type="Proteomes" id="UP000681722">
    <property type="component" value="Unassembled WGS sequence"/>
</dbReference>
<protein>
    <submittedName>
        <fullName evidence="2">Uncharacterized protein</fullName>
    </submittedName>
</protein>
<feature type="compositionally biased region" description="Acidic residues" evidence="1">
    <location>
        <begin position="36"/>
        <end position="50"/>
    </location>
</feature>
<feature type="non-terminal residue" evidence="2">
    <location>
        <position position="1"/>
    </location>
</feature>
<evidence type="ECO:0000313" key="3">
    <source>
        <dbReference type="EMBL" id="CAF3814947.1"/>
    </source>
</evidence>
<dbReference type="AlphaFoldDB" id="A0A814K1I9"/>
<dbReference type="EMBL" id="CAJNOQ010004109">
    <property type="protein sequence ID" value="CAF1045017.1"/>
    <property type="molecule type" value="Genomic_DNA"/>
</dbReference>
<feature type="region of interest" description="Disordered" evidence="1">
    <location>
        <begin position="30"/>
        <end position="50"/>
    </location>
</feature>
<sequence>TKKFTQLTDVPFKHIYRIVDNAIAAAERVLAPQDHSEEDNDLEALVEERQ</sequence>
<evidence type="ECO:0000256" key="1">
    <source>
        <dbReference type="SAM" id="MobiDB-lite"/>
    </source>
</evidence>
<evidence type="ECO:0000313" key="2">
    <source>
        <dbReference type="EMBL" id="CAF1045017.1"/>
    </source>
</evidence>
<evidence type="ECO:0000313" key="4">
    <source>
        <dbReference type="Proteomes" id="UP000663829"/>
    </source>
</evidence>
<reference evidence="2" key="1">
    <citation type="submission" date="2021-02" db="EMBL/GenBank/DDBJ databases">
        <authorList>
            <person name="Nowell W R."/>
        </authorList>
    </citation>
    <scope>NUCLEOTIDE SEQUENCE</scope>
</reference>
<dbReference type="Proteomes" id="UP000663829">
    <property type="component" value="Unassembled WGS sequence"/>
</dbReference>
<keyword evidence="4" id="KW-1185">Reference proteome</keyword>
<gene>
    <name evidence="2" type="ORF">GPM918_LOCUS15979</name>
    <name evidence="3" type="ORF">SRO942_LOCUS15979</name>
</gene>
<dbReference type="EMBL" id="CAJOBC010004109">
    <property type="protein sequence ID" value="CAF3814947.1"/>
    <property type="molecule type" value="Genomic_DNA"/>
</dbReference>
<proteinExistence type="predicted"/>
<name>A0A814K1I9_9BILA</name>
<accession>A0A814K1I9</accession>